<dbReference type="InterPro" id="IPR002048">
    <property type="entry name" value="EF_hand_dom"/>
</dbReference>
<feature type="domain" description="EF-hand" evidence="3">
    <location>
        <begin position="60"/>
        <end position="95"/>
    </location>
</feature>
<dbReference type="VEuPathDB" id="TrichDB:TVAGG3_1030580"/>
<dbReference type="PRINTS" id="PR00450">
    <property type="entry name" value="RECOVERIN"/>
</dbReference>
<keyword evidence="1" id="KW-0677">Repeat</keyword>
<dbReference type="STRING" id="5722.A2EF99"/>
<dbReference type="InterPro" id="IPR045198">
    <property type="entry name" value="CNBL1-10"/>
</dbReference>
<dbReference type="SMR" id="A2EF99"/>
<dbReference type="Gene3D" id="1.10.238.10">
    <property type="entry name" value="EF-hand"/>
    <property type="match status" value="1"/>
</dbReference>
<proteinExistence type="predicted"/>
<dbReference type="PROSITE" id="PS50222">
    <property type="entry name" value="EF_HAND_2"/>
    <property type="match status" value="3"/>
</dbReference>
<name>A2EF99_TRIV3</name>
<dbReference type="PROSITE" id="PS00018">
    <property type="entry name" value="EF_HAND_1"/>
    <property type="match status" value="3"/>
</dbReference>
<dbReference type="InParanoid" id="A2EF99"/>
<feature type="domain" description="EF-hand" evidence="3">
    <location>
        <begin position="97"/>
        <end position="132"/>
    </location>
</feature>
<evidence type="ECO:0000256" key="2">
    <source>
        <dbReference type="ARBA" id="ARBA00022837"/>
    </source>
</evidence>
<keyword evidence="5" id="KW-1185">Reference proteome</keyword>
<evidence type="ECO:0000256" key="1">
    <source>
        <dbReference type="ARBA" id="ARBA00022737"/>
    </source>
</evidence>
<dbReference type="GO" id="GO:0019900">
    <property type="term" value="F:kinase binding"/>
    <property type="evidence" value="ECO:0007669"/>
    <property type="project" value="InterPro"/>
</dbReference>
<feature type="domain" description="EF-hand" evidence="3">
    <location>
        <begin position="142"/>
        <end position="177"/>
    </location>
</feature>
<dbReference type="VEuPathDB" id="TrichDB:TVAG_079690"/>
<dbReference type="SUPFAM" id="SSF47473">
    <property type="entry name" value="EF-hand"/>
    <property type="match status" value="1"/>
</dbReference>
<evidence type="ECO:0000313" key="5">
    <source>
        <dbReference type="Proteomes" id="UP000001542"/>
    </source>
</evidence>
<evidence type="ECO:0000313" key="4">
    <source>
        <dbReference type="EMBL" id="EAY08709.1"/>
    </source>
</evidence>
<dbReference type="GO" id="GO:0005509">
    <property type="term" value="F:calcium ion binding"/>
    <property type="evidence" value="ECO:0007669"/>
    <property type="project" value="InterPro"/>
</dbReference>
<dbReference type="EMBL" id="DS113373">
    <property type="protein sequence ID" value="EAY08709.1"/>
    <property type="molecule type" value="Genomic_DNA"/>
</dbReference>
<dbReference type="OrthoDB" id="191686at2759"/>
<dbReference type="GO" id="GO:0019722">
    <property type="term" value="P:calcium-mediated signaling"/>
    <property type="evidence" value="ECO:0007669"/>
    <property type="project" value="InterPro"/>
</dbReference>
<reference evidence="4" key="2">
    <citation type="journal article" date="2007" name="Science">
        <title>Draft genome sequence of the sexually transmitted pathogen Trichomonas vaginalis.</title>
        <authorList>
            <person name="Carlton J.M."/>
            <person name="Hirt R.P."/>
            <person name="Silva J.C."/>
            <person name="Delcher A.L."/>
            <person name="Schatz M."/>
            <person name="Zhao Q."/>
            <person name="Wortman J.R."/>
            <person name="Bidwell S.L."/>
            <person name="Alsmark U.C.M."/>
            <person name="Besteiro S."/>
            <person name="Sicheritz-Ponten T."/>
            <person name="Noel C.J."/>
            <person name="Dacks J.B."/>
            <person name="Foster P.G."/>
            <person name="Simillion C."/>
            <person name="Van de Peer Y."/>
            <person name="Miranda-Saavedra D."/>
            <person name="Barton G.J."/>
            <person name="Westrop G.D."/>
            <person name="Mueller S."/>
            <person name="Dessi D."/>
            <person name="Fiori P.L."/>
            <person name="Ren Q."/>
            <person name="Paulsen I."/>
            <person name="Zhang H."/>
            <person name="Bastida-Corcuera F.D."/>
            <person name="Simoes-Barbosa A."/>
            <person name="Brown M.T."/>
            <person name="Hayes R.D."/>
            <person name="Mukherjee M."/>
            <person name="Okumura C.Y."/>
            <person name="Schneider R."/>
            <person name="Smith A.J."/>
            <person name="Vanacova S."/>
            <person name="Villalvazo M."/>
            <person name="Haas B.J."/>
            <person name="Pertea M."/>
            <person name="Feldblyum T.V."/>
            <person name="Utterback T.R."/>
            <person name="Shu C.L."/>
            <person name="Osoegawa K."/>
            <person name="de Jong P.J."/>
            <person name="Hrdy I."/>
            <person name="Horvathova L."/>
            <person name="Zubacova Z."/>
            <person name="Dolezal P."/>
            <person name="Malik S.B."/>
            <person name="Logsdon J.M. Jr."/>
            <person name="Henze K."/>
            <person name="Gupta A."/>
            <person name="Wang C.C."/>
            <person name="Dunne R.L."/>
            <person name="Upcroft J.A."/>
            <person name="Upcroft P."/>
            <person name="White O."/>
            <person name="Salzberg S.L."/>
            <person name="Tang P."/>
            <person name="Chiu C.-H."/>
            <person name="Lee Y.-S."/>
            <person name="Embley T.M."/>
            <person name="Coombs G.H."/>
            <person name="Mottram J.C."/>
            <person name="Tachezy J."/>
            <person name="Fraser-Liggett C.M."/>
            <person name="Johnson P.J."/>
        </authorList>
    </citation>
    <scope>NUCLEOTIDE SEQUENCE [LARGE SCALE GENOMIC DNA]</scope>
    <source>
        <strain evidence="4">G3</strain>
    </source>
</reference>
<dbReference type="eggNOG" id="KOG0034">
    <property type="taxonomic scope" value="Eukaryota"/>
</dbReference>
<dbReference type="FunCoup" id="A2EF99">
    <property type="interactions" value="251"/>
</dbReference>
<dbReference type="KEGG" id="tva:4766614"/>
<dbReference type="CDD" id="cd00051">
    <property type="entry name" value="EFh"/>
    <property type="match status" value="2"/>
</dbReference>
<dbReference type="RefSeq" id="XP_001320932.1">
    <property type="nucleotide sequence ID" value="XM_001320897.1"/>
</dbReference>
<dbReference type="PANTHER" id="PTHR23056">
    <property type="entry name" value="CALCINEURIN B"/>
    <property type="match status" value="1"/>
</dbReference>
<reference evidence="4" key="1">
    <citation type="submission" date="2006-10" db="EMBL/GenBank/DDBJ databases">
        <authorList>
            <person name="Amadeo P."/>
            <person name="Zhao Q."/>
            <person name="Wortman J."/>
            <person name="Fraser-Liggett C."/>
            <person name="Carlton J."/>
        </authorList>
    </citation>
    <scope>NUCLEOTIDE SEQUENCE</scope>
    <source>
        <strain evidence="4">G3</strain>
    </source>
</reference>
<dbReference type="SMART" id="SM00054">
    <property type="entry name" value="EFh"/>
    <property type="match status" value="3"/>
</dbReference>
<organism evidence="4 5">
    <name type="scientific">Trichomonas vaginalis (strain ATCC PRA-98 / G3)</name>
    <dbReference type="NCBI Taxonomy" id="412133"/>
    <lineage>
        <taxon>Eukaryota</taxon>
        <taxon>Metamonada</taxon>
        <taxon>Parabasalia</taxon>
        <taxon>Trichomonadida</taxon>
        <taxon>Trichomonadidae</taxon>
        <taxon>Trichomonas</taxon>
    </lineage>
</organism>
<evidence type="ECO:0000259" key="3">
    <source>
        <dbReference type="PROSITE" id="PS50222"/>
    </source>
</evidence>
<dbReference type="Pfam" id="PF13499">
    <property type="entry name" value="EF-hand_7"/>
    <property type="match status" value="1"/>
</dbReference>
<dbReference type="PANTHER" id="PTHR23056:SF110">
    <property type="entry name" value="CALMODULIN"/>
    <property type="match status" value="1"/>
</dbReference>
<dbReference type="AlphaFoldDB" id="A2EF99"/>
<accession>A2EF99</accession>
<keyword evidence="2" id="KW-0106">Calcium</keyword>
<sequence>MGNEQSLEVSSKEYQALVEQTHFNKEEVAKLYSTFKDISATHIDDGKIDFEEFFKMLGFTNRGFAQKVFDAFDTSPDKVIDFQEFVTGLSHVCNRATLEEKAKFVFNVYDADKSGQISKDELKDVMLQSLGENSSIKLPPQVLDKIINDTFKKMDLDGNGEISLDEFIASAKQNPSILNCVSVDVNKIFQ</sequence>
<dbReference type="InterPro" id="IPR011992">
    <property type="entry name" value="EF-hand-dom_pair"/>
</dbReference>
<dbReference type="OMA" id="MFQQAWI"/>
<protein>
    <submittedName>
        <fullName evidence="4">EF hand family protein</fullName>
    </submittedName>
</protein>
<dbReference type="InterPro" id="IPR018247">
    <property type="entry name" value="EF_Hand_1_Ca_BS"/>
</dbReference>
<dbReference type="Proteomes" id="UP000001542">
    <property type="component" value="Unassembled WGS sequence"/>
</dbReference>
<gene>
    <name evidence="4" type="ORF">TVAG_079690</name>
</gene>
<dbReference type="FunFam" id="1.10.238.10:FF:000003">
    <property type="entry name" value="Calmodulin A"/>
    <property type="match status" value="1"/>
</dbReference>